<feature type="compositionally biased region" description="Polar residues" evidence="1">
    <location>
        <begin position="125"/>
        <end position="140"/>
    </location>
</feature>
<dbReference type="Pfam" id="PF04424">
    <property type="entry name" value="MINDY_DUB"/>
    <property type="match status" value="1"/>
</dbReference>
<sequence>MVTRKPLPDDANPTITGGSPSQNQPSDSRLNSDSNADANVFRGGHGDSGLVSTSQPSYPPDVPDVLRPGPPNLPSTSSVVPGIPRGEGEDSDVVAWDNAANPALSAPGFNEQSSGPPGPPMPTDSIVTTPAATLGRTETNPFKRKERKDLPHEKSPSTSAGTSNLAPAHPTQAFSFSDVDITPESSSNPWQPIESETQARPPTPPPFPADLGPEPDVDPWQSEQTRQQQQAASAGPLGLALPSLSPELSLPAWDDDALRPAKSSAFPRGDASDLTGQAGNIWDDDFRQDRGKGKEAASWTPPVARVAETAEGGWNSLGDNRPGASLGSSAPPGNLPEQAAPQTAEGERSSLAPALPPRPTTDRPVSRHSPRPVDSKSETYQIKKINWCDYTAKENPRISPILVQSANGPCPLVALVNALTLTTPAELNDTTLVQVLRSREQISLGLLLDAVLDELMSPRRTREDASLPDVGELYEFLKGLHTGMNVNPRFIPSSEVVQAFERTAMTQLDPSKRGDLIPGTFEDTAEMSFYAAFSIPLIHGWLPTKSDPAYGAFERQAASYEDAQNLLFREEELELKLSQPSGDGLTEPEQQLYQDIIAMKAFFQNSATQLTPWGLEVIAKAMKPGMVAILFRNDHFSTLYLHPHSHQLLALVTDAGYTSHAEVVWESLTDINGLNTEYLSGDFRVVGGASQFSDAAGHSTPWYEGQPSSSTEDQGGWTTVGPRGKPAHPSSSQPGLPDATQEDHDLALALQLQEEEDERHRTEEARRQREMLLSEQYIEQQGRPAVRHETGNDGRRRGGRNDGNSSLVSPRTSSSTVATQPVTAVASPTGRRQSAQAPTQQVRPLVPPVIPPRGQPVNRATEDEDDAPPSYEQAQSSTPYVPPVGHPSHPSSLPGAAQSLNQNTGNIPPSVAPAMPPRLLQRPGQSRPVPTGGTAHASGGKDRDCILM</sequence>
<keyword evidence="4" id="KW-1185">Reference proteome</keyword>
<feature type="region of interest" description="Disordered" evidence="1">
    <location>
        <begin position="697"/>
        <end position="741"/>
    </location>
</feature>
<feature type="compositionally biased region" description="Basic and acidic residues" evidence="1">
    <location>
        <begin position="939"/>
        <end position="948"/>
    </location>
</feature>
<feature type="compositionally biased region" description="Basic and acidic residues" evidence="1">
    <location>
        <begin position="360"/>
        <end position="377"/>
    </location>
</feature>
<dbReference type="GO" id="GO:0005829">
    <property type="term" value="C:cytosol"/>
    <property type="evidence" value="ECO:0007669"/>
    <property type="project" value="TreeGrafter"/>
</dbReference>
<feature type="region of interest" description="Disordered" evidence="1">
    <location>
        <begin position="1"/>
        <end position="377"/>
    </location>
</feature>
<dbReference type="AlphaFoldDB" id="A0A3N2PLE6"/>
<feature type="compositionally biased region" description="Basic and acidic residues" evidence="1">
    <location>
        <begin position="786"/>
        <end position="800"/>
    </location>
</feature>
<feature type="compositionally biased region" description="Polar residues" evidence="1">
    <location>
        <begin position="13"/>
        <end position="37"/>
    </location>
</feature>
<feature type="compositionally biased region" description="Polar residues" evidence="1">
    <location>
        <begin position="830"/>
        <end position="839"/>
    </location>
</feature>
<reference evidence="3 4" key="1">
    <citation type="journal article" date="2018" name="Mol. Ecol.">
        <title>The obligate alkalophilic soda-lake fungus Sodiomyces alkalinus has shifted to a protein diet.</title>
        <authorList>
            <person name="Grum-Grzhimaylo A.A."/>
            <person name="Falkoski D.L."/>
            <person name="van den Heuvel J."/>
            <person name="Valero-Jimenez C.A."/>
            <person name="Min B."/>
            <person name="Choi I.G."/>
            <person name="Lipzen A."/>
            <person name="Daum C.G."/>
            <person name="Aanen D.K."/>
            <person name="Tsang A."/>
            <person name="Henrissat B."/>
            <person name="Bilanenko E.N."/>
            <person name="de Vries R.P."/>
            <person name="van Kan J.A.L."/>
            <person name="Grigoriev I.V."/>
            <person name="Debets A.J.M."/>
        </authorList>
    </citation>
    <scope>NUCLEOTIDE SEQUENCE [LARGE SCALE GENOMIC DNA]</scope>
    <source>
        <strain evidence="3 4">F11</strain>
    </source>
</reference>
<dbReference type="RefSeq" id="XP_028463030.1">
    <property type="nucleotide sequence ID" value="XM_028610929.1"/>
</dbReference>
<gene>
    <name evidence="3" type="ORF">SODALDRAFT_329410</name>
</gene>
<dbReference type="GO" id="GO:1990380">
    <property type="term" value="F:K48-linked deubiquitinase activity"/>
    <property type="evidence" value="ECO:0007669"/>
    <property type="project" value="InterPro"/>
</dbReference>
<evidence type="ECO:0000313" key="3">
    <source>
        <dbReference type="EMBL" id="ROT35224.1"/>
    </source>
</evidence>
<dbReference type="InterPro" id="IPR007518">
    <property type="entry name" value="MINDY"/>
</dbReference>
<dbReference type="STRING" id="1314773.A0A3N2PLE6"/>
<evidence type="ECO:0000259" key="2">
    <source>
        <dbReference type="Pfam" id="PF04424"/>
    </source>
</evidence>
<feature type="compositionally biased region" description="Polar residues" evidence="1">
    <location>
        <begin position="183"/>
        <end position="200"/>
    </location>
</feature>
<dbReference type="PANTHER" id="PTHR18063:SF6">
    <property type="entry name" value="UBIQUITIN CARBOXYL-TERMINAL HYDROLASE"/>
    <property type="match status" value="1"/>
</dbReference>
<dbReference type="Proteomes" id="UP000272025">
    <property type="component" value="Unassembled WGS sequence"/>
</dbReference>
<dbReference type="GeneID" id="39579407"/>
<feature type="domain" description="MINDY deubiquitinase" evidence="2">
    <location>
        <begin position="378"/>
        <end position="683"/>
    </location>
</feature>
<evidence type="ECO:0000256" key="1">
    <source>
        <dbReference type="SAM" id="MobiDB-lite"/>
    </source>
</evidence>
<feature type="compositionally biased region" description="Pro residues" evidence="1">
    <location>
        <begin position="845"/>
        <end position="854"/>
    </location>
</feature>
<accession>A0A3N2PLE6</accession>
<feature type="compositionally biased region" description="Low complexity" evidence="1">
    <location>
        <begin position="802"/>
        <end position="817"/>
    </location>
</feature>
<name>A0A3N2PLE6_SODAK</name>
<dbReference type="GO" id="GO:0071108">
    <property type="term" value="P:protein K48-linked deubiquitination"/>
    <property type="evidence" value="ECO:0007669"/>
    <property type="project" value="TreeGrafter"/>
</dbReference>
<dbReference type="OrthoDB" id="10261212at2759"/>
<feature type="compositionally biased region" description="Polar residues" evidence="1">
    <location>
        <begin position="156"/>
        <end position="165"/>
    </location>
</feature>
<organism evidence="3 4">
    <name type="scientific">Sodiomyces alkalinus (strain CBS 110278 / VKM F-3762 / F11)</name>
    <name type="common">Alkaliphilic filamentous fungus</name>
    <dbReference type="NCBI Taxonomy" id="1314773"/>
    <lineage>
        <taxon>Eukaryota</taxon>
        <taxon>Fungi</taxon>
        <taxon>Dikarya</taxon>
        <taxon>Ascomycota</taxon>
        <taxon>Pezizomycotina</taxon>
        <taxon>Sordariomycetes</taxon>
        <taxon>Hypocreomycetidae</taxon>
        <taxon>Glomerellales</taxon>
        <taxon>Plectosphaerellaceae</taxon>
        <taxon>Sodiomyces</taxon>
    </lineage>
</organism>
<dbReference type="EMBL" id="ML119062">
    <property type="protein sequence ID" value="ROT35224.1"/>
    <property type="molecule type" value="Genomic_DNA"/>
</dbReference>
<dbReference type="PANTHER" id="PTHR18063">
    <property type="entry name" value="NF-E2 INDUCIBLE PROTEIN"/>
    <property type="match status" value="1"/>
</dbReference>
<feature type="compositionally biased region" description="Polar residues" evidence="1">
    <location>
        <begin position="898"/>
        <end position="907"/>
    </location>
</feature>
<feature type="compositionally biased region" description="Polar residues" evidence="1">
    <location>
        <begin position="706"/>
        <end position="717"/>
    </location>
</feature>
<dbReference type="GO" id="GO:0071944">
    <property type="term" value="C:cell periphery"/>
    <property type="evidence" value="ECO:0007669"/>
    <property type="project" value="TreeGrafter"/>
</dbReference>
<dbReference type="GO" id="GO:0016807">
    <property type="term" value="F:cysteine-type carboxypeptidase activity"/>
    <property type="evidence" value="ECO:0007669"/>
    <property type="project" value="TreeGrafter"/>
</dbReference>
<protein>
    <recommendedName>
        <fullName evidence="2">MINDY deubiquitinase domain-containing protein</fullName>
    </recommendedName>
</protein>
<evidence type="ECO:0000313" key="4">
    <source>
        <dbReference type="Proteomes" id="UP000272025"/>
    </source>
</evidence>
<feature type="compositionally biased region" description="Pro residues" evidence="1">
    <location>
        <begin position="57"/>
        <end position="73"/>
    </location>
</feature>
<feature type="compositionally biased region" description="Basic and acidic residues" evidence="1">
    <location>
        <begin position="141"/>
        <end position="155"/>
    </location>
</feature>
<dbReference type="GO" id="GO:0004843">
    <property type="term" value="F:cysteine-type deubiquitinase activity"/>
    <property type="evidence" value="ECO:0007669"/>
    <property type="project" value="InterPro"/>
</dbReference>
<dbReference type="InterPro" id="IPR033979">
    <property type="entry name" value="MINDY_domain"/>
</dbReference>
<feature type="compositionally biased region" description="Low complexity" evidence="1">
    <location>
        <begin position="221"/>
        <end position="251"/>
    </location>
</feature>
<feature type="compositionally biased region" description="Low complexity" evidence="1">
    <location>
        <begin position="886"/>
        <end position="895"/>
    </location>
</feature>
<feature type="region of interest" description="Disordered" evidence="1">
    <location>
        <begin position="775"/>
        <end position="948"/>
    </location>
</feature>
<feature type="compositionally biased region" description="Basic and acidic residues" evidence="1">
    <location>
        <begin position="284"/>
        <end position="295"/>
    </location>
</feature>
<proteinExistence type="predicted"/>